<evidence type="ECO:0000313" key="3">
    <source>
        <dbReference type="Proteomes" id="UP000028605"/>
    </source>
</evidence>
<reference evidence="3" key="1">
    <citation type="submission" date="2014-05" db="EMBL/GenBank/DDBJ databases">
        <title>ATOL: Assembling a taxonomically balanced genome-scale reconstruction of the evolutionary history of the Enterobacteriaceae.</title>
        <authorList>
            <person name="Plunkett G. III"/>
            <person name="Neeno-Eckwall E.C."/>
            <person name="Glasner J.D."/>
            <person name="Perna N.T."/>
        </authorList>
    </citation>
    <scope>NUCLEOTIDE SEQUENCE [LARGE SCALE GENOMIC DNA]</scope>
    <source>
        <strain evidence="3">ATCC 13337</strain>
    </source>
</reference>
<dbReference type="Gene3D" id="2.10.109.10">
    <property type="entry name" value="Umud Fragment, subunit A"/>
    <property type="match status" value="1"/>
</dbReference>
<dbReference type="AlphaFoldDB" id="A0ABD3ZGA5"/>
<dbReference type="InterPro" id="IPR015927">
    <property type="entry name" value="Peptidase_S24_S26A/B/C"/>
</dbReference>
<dbReference type="PANTHER" id="PTHR33516">
    <property type="entry name" value="LEXA REPRESSOR"/>
    <property type="match status" value="1"/>
</dbReference>
<dbReference type="Pfam" id="PF00717">
    <property type="entry name" value="Peptidase_S24"/>
    <property type="match status" value="1"/>
</dbReference>
<dbReference type="CDD" id="cd06529">
    <property type="entry name" value="S24_LexA-like"/>
    <property type="match status" value="1"/>
</dbReference>
<comment type="caution">
    <text evidence="2">The sequence shown here is derived from an EMBL/GenBank/DDBJ whole genome shotgun (WGS) entry which is preliminary data.</text>
</comment>
<evidence type="ECO:0000259" key="1">
    <source>
        <dbReference type="Pfam" id="PF00717"/>
    </source>
</evidence>
<dbReference type="InterPro" id="IPR036286">
    <property type="entry name" value="LexA/Signal_pep-like_sf"/>
</dbReference>
<dbReference type="InterPro" id="IPR050077">
    <property type="entry name" value="LexA_repressor"/>
</dbReference>
<protein>
    <submittedName>
        <fullName evidence="2">Phage repressor</fullName>
    </submittedName>
</protein>
<gene>
    <name evidence="2" type="ORF">GHAL_2320</name>
</gene>
<dbReference type="SUPFAM" id="SSF51306">
    <property type="entry name" value="LexA/Signal peptidase"/>
    <property type="match status" value="1"/>
</dbReference>
<proteinExistence type="predicted"/>
<dbReference type="InterPro" id="IPR039418">
    <property type="entry name" value="LexA-like"/>
</dbReference>
<organism evidence="2 3">
    <name type="scientific">Hafnia alvei ATCC 13337</name>
    <dbReference type="NCBI Taxonomy" id="910996"/>
    <lineage>
        <taxon>Bacteria</taxon>
        <taxon>Pseudomonadati</taxon>
        <taxon>Pseudomonadota</taxon>
        <taxon>Gammaproteobacteria</taxon>
        <taxon>Enterobacterales</taxon>
        <taxon>Hafniaceae</taxon>
        <taxon>Hafnia</taxon>
    </lineage>
</organism>
<dbReference type="PANTHER" id="PTHR33516:SF2">
    <property type="entry name" value="LEXA REPRESSOR-RELATED"/>
    <property type="match status" value="1"/>
</dbReference>
<dbReference type="EMBL" id="JMPK01000043">
    <property type="protein sequence ID" value="KFC87624.1"/>
    <property type="molecule type" value="Genomic_DNA"/>
</dbReference>
<feature type="domain" description="Peptidase S24/S26A/S26B/S26C" evidence="1">
    <location>
        <begin position="2"/>
        <end position="113"/>
    </location>
</feature>
<accession>A0ABD3ZGA5</accession>
<evidence type="ECO:0000313" key="2">
    <source>
        <dbReference type="EMBL" id="KFC87624.1"/>
    </source>
</evidence>
<dbReference type="Proteomes" id="UP000028605">
    <property type="component" value="Unassembled WGS sequence"/>
</dbReference>
<name>A0ABD3ZGA5_HAFAL</name>
<sequence length="121" mass="13342">MWCEAIEPYHRSGIDRWYETTVDCSEGSFWLEVKGDSMTAPSGLSIPEGTVILVDPEVEAVSGKLVVAKLESENEATFKKYVVDAGHRYLKPLNPQYSMIPINGNCRIVGVVVDAKIANLP</sequence>